<name>A0A2P2KN60_RHIMU</name>
<dbReference type="EMBL" id="GGEC01026648">
    <property type="protein sequence ID" value="MBX07132.1"/>
    <property type="molecule type" value="Transcribed_RNA"/>
</dbReference>
<proteinExistence type="predicted"/>
<reference evidence="2" key="1">
    <citation type="submission" date="2018-02" db="EMBL/GenBank/DDBJ databases">
        <title>Rhizophora mucronata_Transcriptome.</title>
        <authorList>
            <person name="Meera S.P."/>
            <person name="Sreeshan A."/>
            <person name="Augustine A."/>
        </authorList>
    </citation>
    <scope>NUCLEOTIDE SEQUENCE</scope>
    <source>
        <tissue evidence="2">Leaf</tissue>
    </source>
</reference>
<dbReference type="AlphaFoldDB" id="A0A2P2KN60"/>
<evidence type="ECO:0000313" key="2">
    <source>
        <dbReference type="EMBL" id="MBX07132.1"/>
    </source>
</evidence>
<sequence>MGDNSPWTVLSRGLLPCFPSPLLLLFYFVWCFDLQSHPPLLKAW</sequence>
<feature type="transmembrane region" description="Helical" evidence="1">
    <location>
        <begin position="13"/>
        <end position="32"/>
    </location>
</feature>
<keyword evidence="1" id="KW-1133">Transmembrane helix</keyword>
<keyword evidence="1" id="KW-0812">Transmembrane</keyword>
<organism evidence="2">
    <name type="scientific">Rhizophora mucronata</name>
    <name type="common">Asiatic mangrove</name>
    <dbReference type="NCBI Taxonomy" id="61149"/>
    <lineage>
        <taxon>Eukaryota</taxon>
        <taxon>Viridiplantae</taxon>
        <taxon>Streptophyta</taxon>
        <taxon>Embryophyta</taxon>
        <taxon>Tracheophyta</taxon>
        <taxon>Spermatophyta</taxon>
        <taxon>Magnoliopsida</taxon>
        <taxon>eudicotyledons</taxon>
        <taxon>Gunneridae</taxon>
        <taxon>Pentapetalae</taxon>
        <taxon>rosids</taxon>
        <taxon>fabids</taxon>
        <taxon>Malpighiales</taxon>
        <taxon>Rhizophoraceae</taxon>
        <taxon>Rhizophora</taxon>
    </lineage>
</organism>
<accession>A0A2P2KN60</accession>
<evidence type="ECO:0000256" key="1">
    <source>
        <dbReference type="SAM" id="Phobius"/>
    </source>
</evidence>
<protein>
    <submittedName>
        <fullName evidence="2">Uncharacterized protein MANES_10G031800</fullName>
    </submittedName>
</protein>
<keyword evidence="1" id="KW-0472">Membrane</keyword>